<name>A0A844ZLG7_9SPHN</name>
<dbReference type="OrthoDB" id="9814204at2"/>
<accession>A0A844ZLG7</accession>
<keyword evidence="1" id="KW-0732">Signal</keyword>
<dbReference type="PANTHER" id="PTHR43283">
    <property type="entry name" value="BETA-LACTAMASE-RELATED"/>
    <property type="match status" value="1"/>
</dbReference>
<evidence type="ECO:0000313" key="3">
    <source>
        <dbReference type="EMBL" id="MXO88655.1"/>
    </source>
</evidence>
<dbReference type="Proteomes" id="UP000435243">
    <property type="component" value="Unassembled WGS sequence"/>
</dbReference>
<dbReference type="AlphaFoldDB" id="A0A844ZLG7"/>
<proteinExistence type="predicted"/>
<keyword evidence="4" id="KW-1185">Reference proteome</keyword>
<evidence type="ECO:0000259" key="2">
    <source>
        <dbReference type="Pfam" id="PF00144"/>
    </source>
</evidence>
<dbReference type="InterPro" id="IPR050789">
    <property type="entry name" value="Diverse_Enzym_Activities"/>
</dbReference>
<organism evidence="3 4">
    <name type="scientific">Alteraurantiacibacter aestuarii</name>
    <dbReference type="NCBI Taxonomy" id="650004"/>
    <lineage>
        <taxon>Bacteria</taxon>
        <taxon>Pseudomonadati</taxon>
        <taxon>Pseudomonadota</taxon>
        <taxon>Alphaproteobacteria</taxon>
        <taxon>Sphingomonadales</taxon>
        <taxon>Erythrobacteraceae</taxon>
        <taxon>Alteraurantiacibacter</taxon>
    </lineage>
</organism>
<sequence length="380" mass="41274">MMRRSLSSRRCLLWPSVLALALLAGCNETGPPPLPPLPEGALEAVAVEPGVPRESLARAVDALFARDGIGETRAVLVMHNGKIVAERYAEGFDAKTRFVGWSVSKTVTGVLLGMMVADGRLALDDSPPIEHWQRAGDPRGEITLRQLLQMRSGLRHQEMAEPTYDSAEVRMMFLDGRDDMAAWAEAQPLEQEPGRVFQYSTPSAVILSDIATRLLAPDGDPAERQQAMAHFIDSRLAVPLGMDSLVAEYDAAGTMVGGSSIWANARDWGRFGELLRNGGSVGGVQVVPRGWISFMRSENTRAPDYGAMVWLNRPSGTDRDVLFADQGPQSLFAAVGHLGQYILVSPSQGLTVVRLGKTDEEDRAALVDVLAELVALYPER</sequence>
<dbReference type="InterPro" id="IPR012338">
    <property type="entry name" value="Beta-lactam/transpept-like"/>
</dbReference>
<feature type="domain" description="Beta-lactamase-related" evidence="2">
    <location>
        <begin position="74"/>
        <end position="365"/>
    </location>
</feature>
<feature type="chain" id="PRO_5032327497" evidence="1">
    <location>
        <begin position="22"/>
        <end position="380"/>
    </location>
</feature>
<reference evidence="3 4" key="1">
    <citation type="submission" date="2019-12" db="EMBL/GenBank/DDBJ databases">
        <title>Genomic-based taxomic classification of the family Erythrobacteraceae.</title>
        <authorList>
            <person name="Xu L."/>
        </authorList>
    </citation>
    <scope>NUCLEOTIDE SEQUENCE [LARGE SCALE GENOMIC DNA]</scope>
    <source>
        <strain evidence="3 4">JCM 16339</strain>
    </source>
</reference>
<dbReference type="InterPro" id="IPR001466">
    <property type="entry name" value="Beta-lactam-related"/>
</dbReference>
<comment type="caution">
    <text evidence="3">The sequence shown here is derived from an EMBL/GenBank/DDBJ whole genome shotgun (WGS) entry which is preliminary data.</text>
</comment>
<dbReference type="SUPFAM" id="SSF56601">
    <property type="entry name" value="beta-lactamase/transpeptidase-like"/>
    <property type="match status" value="1"/>
</dbReference>
<evidence type="ECO:0000313" key="4">
    <source>
        <dbReference type="Proteomes" id="UP000435243"/>
    </source>
</evidence>
<dbReference type="Pfam" id="PF00144">
    <property type="entry name" value="Beta-lactamase"/>
    <property type="match status" value="1"/>
</dbReference>
<dbReference type="EMBL" id="WTYY01000003">
    <property type="protein sequence ID" value="MXO88655.1"/>
    <property type="molecule type" value="Genomic_DNA"/>
</dbReference>
<dbReference type="RefSeq" id="WP_160590885.1">
    <property type="nucleotide sequence ID" value="NZ_BAAAFP010000001.1"/>
</dbReference>
<protein>
    <submittedName>
        <fullName evidence="3">Serine hydrolase</fullName>
    </submittedName>
</protein>
<evidence type="ECO:0000256" key="1">
    <source>
        <dbReference type="SAM" id="SignalP"/>
    </source>
</evidence>
<gene>
    <name evidence="3" type="ORF">GRI32_07860</name>
</gene>
<dbReference type="PROSITE" id="PS51257">
    <property type="entry name" value="PROKAR_LIPOPROTEIN"/>
    <property type="match status" value="1"/>
</dbReference>
<dbReference type="PANTHER" id="PTHR43283:SF7">
    <property type="entry name" value="BETA-LACTAMASE-RELATED DOMAIN-CONTAINING PROTEIN"/>
    <property type="match status" value="1"/>
</dbReference>
<dbReference type="Gene3D" id="3.40.710.10">
    <property type="entry name" value="DD-peptidase/beta-lactamase superfamily"/>
    <property type="match status" value="1"/>
</dbReference>
<dbReference type="GO" id="GO:0016787">
    <property type="term" value="F:hydrolase activity"/>
    <property type="evidence" value="ECO:0007669"/>
    <property type="project" value="UniProtKB-KW"/>
</dbReference>
<feature type="signal peptide" evidence="1">
    <location>
        <begin position="1"/>
        <end position="21"/>
    </location>
</feature>
<keyword evidence="3" id="KW-0378">Hydrolase</keyword>